<evidence type="ECO:0000256" key="1">
    <source>
        <dbReference type="SAM" id="MobiDB-lite"/>
    </source>
</evidence>
<feature type="compositionally biased region" description="Polar residues" evidence="1">
    <location>
        <begin position="143"/>
        <end position="157"/>
    </location>
</feature>
<evidence type="ECO:0000313" key="3">
    <source>
        <dbReference type="EMBL" id="QYD68007.1"/>
    </source>
</evidence>
<keyword evidence="2" id="KW-1133">Transmembrane helix</keyword>
<evidence type="ECO:0000256" key="2">
    <source>
        <dbReference type="SAM" id="Phobius"/>
    </source>
</evidence>
<organism evidence="3 4">
    <name type="scientific">Paraburkholderia edwinii</name>
    <dbReference type="NCBI Taxonomy" id="2861782"/>
    <lineage>
        <taxon>Bacteria</taxon>
        <taxon>Pseudomonadati</taxon>
        <taxon>Pseudomonadota</taxon>
        <taxon>Betaproteobacteria</taxon>
        <taxon>Burkholderiales</taxon>
        <taxon>Burkholderiaceae</taxon>
        <taxon>Paraburkholderia</taxon>
    </lineage>
</organism>
<keyword evidence="2" id="KW-0472">Membrane</keyword>
<reference evidence="3 4" key="1">
    <citation type="submission" date="2021-07" db="EMBL/GenBank/DDBJ databases">
        <title>Paraburkholderia edwinii protects Aspergillus sp. from phenazines by acting as a toxin sponge.</title>
        <authorList>
            <person name="Dahlstrom K.M."/>
            <person name="Newman D.K."/>
        </authorList>
    </citation>
    <scope>NUCLEOTIDE SEQUENCE [LARGE SCALE GENOMIC DNA]</scope>
    <source>
        <strain evidence="3 4">Pe01</strain>
    </source>
</reference>
<name>A0ABX8UL01_9BURK</name>
<sequence length="157" mass="15970">MTPDRFRAIVDAYGADARHWPAGERAAALAWADAHQDEAHALLSASAQLDAWLATDAPPQPDAALTRRIIASAPAWAPAPRGLVSRGVAARSPRARVWWSGAALIGAGLAGVLAGAFVVSFALLAGGPPHGTTPATASDAPSLATSFDGTTADWSGE</sequence>
<keyword evidence="2" id="KW-0812">Transmembrane</keyword>
<evidence type="ECO:0000313" key="4">
    <source>
        <dbReference type="Proteomes" id="UP000826462"/>
    </source>
</evidence>
<dbReference type="RefSeq" id="WP_219797400.1">
    <property type="nucleotide sequence ID" value="NZ_CP080095.1"/>
</dbReference>
<keyword evidence="4" id="KW-1185">Reference proteome</keyword>
<feature type="transmembrane region" description="Helical" evidence="2">
    <location>
        <begin position="97"/>
        <end position="124"/>
    </location>
</feature>
<proteinExistence type="predicted"/>
<feature type="region of interest" description="Disordered" evidence="1">
    <location>
        <begin position="131"/>
        <end position="157"/>
    </location>
</feature>
<protein>
    <submittedName>
        <fullName evidence="3">Uncharacterized protein</fullName>
    </submittedName>
</protein>
<dbReference type="Proteomes" id="UP000826462">
    <property type="component" value="Chromosome 1"/>
</dbReference>
<gene>
    <name evidence="3" type="ORF">KZJ38_17200</name>
</gene>
<dbReference type="EMBL" id="CP080095">
    <property type="protein sequence ID" value="QYD68007.1"/>
    <property type="molecule type" value="Genomic_DNA"/>
</dbReference>
<accession>A0ABX8UL01</accession>